<dbReference type="SUPFAM" id="SSF56672">
    <property type="entry name" value="DNA/RNA polymerases"/>
    <property type="match status" value="1"/>
</dbReference>
<feature type="domain" description="Reverse transcriptase" evidence="1">
    <location>
        <begin position="35"/>
        <end position="319"/>
    </location>
</feature>
<dbReference type="Pfam" id="PF00078">
    <property type="entry name" value="RVT_1"/>
    <property type="match status" value="1"/>
</dbReference>
<evidence type="ECO:0000313" key="2">
    <source>
        <dbReference type="EMBL" id="WVZ63856.1"/>
    </source>
</evidence>
<evidence type="ECO:0000313" key="3">
    <source>
        <dbReference type="Proteomes" id="UP001341281"/>
    </source>
</evidence>
<dbReference type="Proteomes" id="UP001341281">
    <property type="component" value="Chromosome 03"/>
</dbReference>
<dbReference type="PROSITE" id="PS50878">
    <property type="entry name" value="RT_POL"/>
    <property type="match status" value="1"/>
</dbReference>
<dbReference type="InterPro" id="IPR026960">
    <property type="entry name" value="RVT-Znf"/>
</dbReference>
<proteinExistence type="predicted"/>
<dbReference type="Pfam" id="PF13966">
    <property type="entry name" value="zf-RVT"/>
    <property type="match status" value="1"/>
</dbReference>
<evidence type="ECO:0000259" key="1">
    <source>
        <dbReference type="PROSITE" id="PS50878"/>
    </source>
</evidence>
<dbReference type="CDD" id="cd01650">
    <property type="entry name" value="RT_nLTR_like"/>
    <property type="match status" value="1"/>
</dbReference>
<gene>
    <name evidence="2" type="ORF">U9M48_013454</name>
</gene>
<dbReference type="EMBL" id="CP144747">
    <property type="protein sequence ID" value="WVZ63856.1"/>
    <property type="molecule type" value="Genomic_DNA"/>
</dbReference>
<reference evidence="2 3" key="1">
    <citation type="submission" date="2024-02" db="EMBL/GenBank/DDBJ databases">
        <title>High-quality chromosome-scale genome assembly of Pensacola bahiagrass (Paspalum notatum Flugge var. saurae).</title>
        <authorList>
            <person name="Vega J.M."/>
            <person name="Podio M."/>
            <person name="Orjuela J."/>
            <person name="Siena L.A."/>
            <person name="Pessino S.C."/>
            <person name="Combes M.C."/>
            <person name="Mariac C."/>
            <person name="Albertini E."/>
            <person name="Pupilli F."/>
            <person name="Ortiz J.P.A."/>
            <person name="Leblanc O."/>
        </authorList>
    </citation>
    <scope>NUCLEOTIDE SEQUENCE [LARGE SCALE GENOMIC DNA]</scope>
    <source>
        <strain evidence="2">R1</strain>
        <tissue evidence="2">Leaf</tissue>
    </source>
</reference>
<dbReference type="InterPro" id="IPR000477">
    <property type="entry name" value="RT_dom"/>
</dbReference>
<name>A0AAQ3SZZ3_PASNO</name>
<dbReference type="AlphaFoldDB" id="A0AAQ3SZZ3"/>
<protein>
    <recommendedName>
        <fullName evidence="1">Reverse transcriptase domain-containing protein</fullName>
    </recommendedName>
</protein>
<dbReference type="InterPro" id="IPR043502">
    <property type="entry name" value="DNA/RNA_pol_sf"/>
</dbReference>
<sequence>MPLDKALGPDGFTGRFYCSCWDIIKGDVILALNAIHSGHVYRFRLSNSAFITLLPKKGDAVLVKDCRPISLIHSFAKLVTKILANRLAPLLPDLVSNNQSAFVRGRSIHDNFMLVQQLARNLHRSKEPHVLLKLDISKAFDSVSWSFLLEVLQQLGFGRRWQDLLGPPISHLCGLRQGEPLSLMLFILVMDVLNSLVRKACEENLLLPIAGQQNLNLHRISLTNLIKSSATPIQCSDEDVVLTSEVIKAIDKRRRGFLWKGQEQANGGNCLVSWERVQRPLCYGGLGVHDLDRLGCALRIWWLWLQKTDGSRPWAGLPVQVPLKARALFNMAVATRVGNGVSTFFWTDWWLEDKTVAELAPNLFSLIPKGIVKRRTVSQALSNRRWVEDIRGALTIQVLLEYLAIWDMVDALVLQHDVPDQHVWKLPTSGSYSNKSAYNAMFVGTIKFFPWRRLWKSWAPPKCKFFMWLAINNQCWTSDQLARHGLPHLPACPICDQAEETIHHILGSCVLAREVWVEVLRRLQLTALKPLNPSCKFFSWWSQSSKALPKDLRKGFNTLFILVSWEIWKHRNDCGARPVVQAMLNSVGAEGHEWCLAVN</sequence>
<accession>A0AAQ3SZZ3</accession>
<organism evidence="2 3">
    <name type="scientific">Paspalum notatum var. saurae</name>
    <dbReference type="NCBI Taxonomy" id="547442"/>
    <lineage>
        <taxon>Eukaryota</taxon>
        <taxon>Viridiplantae</taxon>
        <taxon>Streptophyta</taxon>
        <taxon>Embryophyta</taxon>
        <taxon>Tracheophyta</taxon>
        <taxon>Spermatophyta</taxon>
        <taxon>Magnoliopsida</taxon>
        <taxon>Liliopsida</taxon>
        <taxon>Poales</taxon>
        <taxon>Poaceae</taxon>
        <taxon>PACMAD clade</taxon>
        <taxon>Panicoideae</taxon>
        <taxon>Andropogonodae</taxon>
        <taxon>Paspaleae</taxon>
        <taxon>Paspalinae</taxon>
        <taxon>Paspalum</taxon>
    </lineage>
</organism>
<dbReference type="PANTHER" id="PTHR46890">
    <property type="entry name" value="NON-LTR RETROLELEMENT REVERSE TRANSCRIPTASE-LIKE PROTEIN-RELATED"/>
    <property type="match status" value="1"/>
</dbReference>
<dbReference type="InterPro" id="IPR052343">
    <property type="entry name" value="Retrotransposon-Effector_Assoc"/>
</dbReference>
<keyword evidence="3" id="KW-1185">Reference proteome</keyword>
<dbReference type="PANTHER" id="PTHR46890:SF1">
    <property type="entry name" value="REVERSE TRANSCRIPTASE DOMAIN-CONTAINING PROTEIN"/>
    <property type="match status" value="1"/>
</dbReference>